<protein>
    <submittedName>
        <fullName evidence="2">Uncharacterized protein</fullName>
    </submittedName>
</protein>
<dbReference type="NCBIfam" id="NF041924">
    <property type="entry name" value="QatB"/>
    <property type="match status" value="1"/>
</dbReference>
<reference evidence="3" key="1">
    <citation type="submission" date="2016-10" db="EMBL/GenBank/DDBJ databases">
        <authorList>
            <person name="Varghese N."/>
            <person name="Submissions S."/>
        </authorList>
    </citation>
    <scope>NUCLEOTIDE SEQUENCE [LARGE SCALE GENOMIC DNA]</scope>
    <source>
        <strain evidence="3">NRRL B-59562</strain>
    </source>
</reference>
<proteinExistence type="predicted"/>
<organism evidence="2 3">
    <name type="scientific">Pseudomonas kuykendallii</name>
    <dbReference type="NCBI Taxonomy" id="1007099"/>
    <lineage>
        <taxon>Bacteria</taxon>
        <taxon>Pseudomonadati</taxon>
        <taxon>Pseudomonadota</taxon>
        <taxon>Gammaproteobacteria</taxon>
        <taxon>Pseudomonadales</taxon>
        <taxon>Pseudomonadaceae</taxon>
        <taxon>Pseudomonas</taxon>
    </lineage>
</organism>
<name>A0A1H3EG62_9PSED</name>
<feature type="compositionally biased region" description="Low complexity" evidence="1">
    <location>
        <begin position="23"/>
        <end position="57"/>
    </location>
</feature>
<feature type="compositionally biased region" description="Polar residues" evidence="1">
    <location>
        <begin position="80"/>
        <end position="90"/>
    </location>
</feature>
<dbReference type="STRING" id="1007099.SAMN05216287_3704"/>
<sequence length="287" mass="29648">MGTSKGYGGPSSGLVPSWIDDVAQPAAPAAQPNGTGQSNPSQPGSTPSQPGSAPSGPVNNDGTGSLRGARSSFTRFARTGSPSDLGNALSSYVRKGVGGPSRSARRMGTSRAAAAKLLSIFGDVQRNGATETLRRLQLTVAPGQPASQVLLSLLEFICPPGGAIDEGVARQAALNTIAELDEAGSGSFEDMTQADRQDFFLDFVANSIESMIMADLGGLGITMPDDVDAVERIQSQLSSFITGCTRGQLANRLEQWPAPTDQEVNQVTSAIYEAAFDLIATAAEGLE</sequence>
<dbReference type="InterPro" id="IPR049675">
    <property type="entry name" value="QatB"/>
</dbReference>
<feature type="compositionally biased region" description="Gly residues" evidence="1">
    <location>
        <begin position="1"/>
        <end position="11"/>
    </location>
</feature>
<keyword evidence="3" id="KW-1185">Reference proteome</keyword>
<dbReference type="RefSeq" id="WP_305087516.1">
    <property type="nucleotide sequence ID" value="NZ_FNNU01000006.1"/>
</dbReference>
<dbReference type="Proteomes" id="UP000243778">
    <property type="component" value="Unassembled WGS sequence"/>
</dbReference>
<gene>
    <name evidence="2" type="ORF">SAMN05216287_3704</name>
</gene>
<evidence type="ECO:0000313" key="2">
    <source>
        <dbReference type="EMBL" id="SDX77607.1"/>
    </source>
</evidence>
<dbReference type="AlphaFoldDB" id="A0A1H3EG62"/>
<dbReference type="EMBL" id="FNNU01000006">
    <property type="protein sequence ID" value="SDX77607.1"/>
    <property type="molecule type" value="Genomic_DNA"/>
</dbReference>
<evidence type="ECO:0000256" key="1">
    <source>
        <dbReference type="SAM" id="MobiDB-lite"/>
    </source>
</evidence>
<evidence type="ECO:0000313" key="3">
    <source>
        <dbReference type="Proteomes" id="UP000243778"/>
    </source>
</evidence>
<feature type="region of interest" description="Disordered" evidence="1">
    <location>
        <begin position="1"/>
        <end position="108"/>
    </location>
</feature>
<accession>A0A1H3EG62</accession>